<organism evidence="2 3">
    <name type="scientific">Rhodococcus hoagii</name>
    <name type="common">Corynebacterium equii</name>
    <dbReference type="NCBI Taxonomy" id="43767"/>
    <lineage>
        <taxon>Bacteria</taxon>
        <taxon>Bacillati</taxon>
        <taxon>Actinomycetota</taxon>
        <taxon>Actinomycetes</taxon>
        <taxon>Mycobacteriales</taxon>
        <taxon>Nocardiaceae</taxon>
        <taxon>Prescottella</taxon>
    </lineage>
</organism>
<dbReference type="Pfam" id="PF02467">
    <property type="entry name" value="Whib"/>
    <property type="match status" value="1"/>
</dbReference>
<dbReference type="InterPro" id="IPR034768">
    <property type="entry name" value="4FE4S_WBL"/>
</dbReference>
<evidence type="ECO:0000313" key="3">
    <source>
        <dbReference type="Proteomes" id="UP000706122"/>
    </source>
</evidence>
<evidence type="ECO:0000259" key="1">
    <source>
        <dbReference type="PROSITE" id="PS51674"/>
    </source>
</evidence>
<dbReference type="AlphaFoldDB" id="A0AAE3BBL4"/>
<dbReference type="EMBL" id="WUYC01000004">
    <property type="protein sequence ID" value="MBM4716186.1"/>
    <property type="molecule type" value="Genomic_DNA"/>
</dbReference>
<dbReference type="Proteomes" id="UP000706122">
    <property type="component" value="Unassembled WGS sequence"/>
</dbReference>
<protein>
    <submittedName>
        <fullName evidence="2">WhiB family transcriptional regulator</fullName>
    </submittedName>
</protein>
<proteinExistence type="predicted"/>
<dbReference type="PROSITE" id="PS51674">
    <property type="entry name" value="4FE4S_WBL"/>
    <property type="match status" value="1"/>
</dbReference>
<accession>A0AAE3BBL4</accession>
<comment type="caution">
    <text evidence="2">The sequence shown here is derived from an EMBL/GenBank/DDBJ whole genome shotgun (WGS) entry which is preliminary data.</text>
</comment>
<name>A0AAE3BBL4_RHOHA</name>
<reference evidence="2" key="1">
    <citation type="submission" date="2019-11" db="EMBL/GenBank/DDBJ databases">
        <title>Spread of Macrolides and rifampicin resistant Rhodococcus equi in clinical isolates in the USA.</title>
        <authorList>
            <person name="Alvarez-Narvaez S."/>
            <person name="Huber L."/>
            <person name="Cohen N.D."/>
            <person name="Slovis N."/>
            <person name="Greiter M."/>
            <person name="Giguere S."/>
            <person name="Hart K."/>
        </authorList>
    </citation>
    <scope>NUCLEOTIDE SEQUENCE</scope>
    <source>
        <strain evidence="2">Lh_5</strain>
    </source>
</reference>
<feature type="domain" description="4Fe-4S Wbl-type" evidence="1">
    <location>
        <begin position="50"/>
        <end position="108"/>
    </location>
</feature>
<sequence length="204" mass="22100">MTRPRAQGFHDFISTNTHHPATNGYPEQIGDPIGLIVTILRDTPRLDGAACAGSTNPDMWFAPPGTAERAQAQRICATCPTRQACTTLGDTNDEQGVWGAHNHDGTASPDMTGRCDTGHSLAEHGRIIRPRNSNPYVRCLACTPPPAPPAPKTHCIRGHEYTPENTAIVRGGKARACRACKRERQRGYRAAEQNTELKALEAIA</sequence>
<gene>
    <name evidence="2" type="ORF">GS551_18675</name>
</gene>
<evidence type="ECO:0000313" key="2">
    <source>
        <dbReference type="EMBL" id="MBM4716186.1"/>
    </source>
</evidence>